<evidence type="ECO:0000313" key="3">
    <source>
        <dbReference type="Proteomes" id="UP000078240"/>
    </source>
</evidence>
<accession>A0A179H359</accession>
<gene>
    <name evidence="2" type="ORF">VFPBJ_02896</name>
</gene>
<evidence type="ECO:0000256" key="1">
    <source>
        <dbReference type="SAM" id="MobiDB-lite"/>
    </source>
</evidence>
<feature type="region of interest" description="Disordered" evidence="1">
    <location>
        <begin position="1"/>
        <end position="50"/>
    </location>
</feature>
<feature type="compositionally biased region" description="Basic and acidic residues" evidence="1">
    <location>
        <begin position="1"/>
        <end position="10"/>
    </location>
</feature>
<organism evidence="2 3">
    <name type="scientific">Purpureocillium lilacinum</name>
    <name type="common">Paecilomyces lilacinus</name>
    <dbReference type="NCBI Taxonomy" id="33203"/>
    <lineage>
        <taxon>Eukaryota</taxon>
        <taxon>Fungi</taxon>
        <taxon>Dikarya</taxon>
        <taxon>Ascomycota</taxon>
        <taxon>Pezizomycotina</taxon>
        <taxon>Sordariomycetes</taxon>
        <taxon>Hypocreomycetidae</taxon>
        <taxon>Hypocreales</taxon>
        <taxon>Ophiocordycipitaceae</taxon>
        <taxon>Purpureocillium</taxon>
    </lineage>
</organism>
<reference evidence="2 3" key="1">
    <citation type="submission" date="2016-01" db="EMBL/GenBank/DDBJ databases">
        <title>Biosynthesis of antibiotic leucinostatins and their inhibition on Phytophthora in bio-control Purpureocillium lilacinum.</title>
        <authorList>
            <person name="Wang G."/>
            <person name="Liu Z."/>
            <person name="Lin R."/>
            <person name="Li E."/>
            <person name="Mao Z."/>
            <person name="Ling J."/>
            <person name="Yin W."/>
            <person name="Xie B."/>
        </authorList>
    </citation>
    <scope>NUCLEOTIDE SEQUENCE [LARGE SCALE GENOMIC DNA]</scope>
    <source>
        <strain evidence="2">PLBJ-1</strain>
    </source>
</reference>
<comment type="caution">
    <text evidence="2">The sequence shown here is derived from an EMBL/GenBank/DDBJ whole genome shotgun (WGS) entry which is preliminary data.</text>
</comment>
<name>A0A179H359_PURLI</name>
<evidence type="ECO:0000313" key="2">
    <source>
        <dbReference type="EMBL" id="OAQ84128.1"/>
    </source>
</evidence>
<dbReference type="AlphaFoldDB" id="A0A179H359"/>
<dbReference type="EMBL" id="LSBH01000002">
    <property type="protein sequence ID" value="OAQ84128.1"/>
    <property type="molecule type" value="Genomic_DNA"/>
</dbReference>
<dbReference type="Proteomes" id="UP000078240">
    <property type="component" value="Unassembled WGS sequence"/>
</dbReference>
<protein>
    <submittedName>
        <fullName evidence="2">Uncharacterized protein</fullName>
    </submittedName>
</protein>
<sequence length="225" mass="23532">MRGAARQEKVFRRRRSGPAAERNHPLRIRSVSPLSGRAARPAHHPPPPSASRLLSRMVCVCVSSEPRSSYPKVRQACGEAGPGRQNVAPIGLFSPCGGGAPARSTHGTDLGSTPSRDVTAGGQLVGLLVVSEGVVVSKLKSSWSLLWVSRGTRFGMLGGVQADESTATSLPFRVSGAAAQPEPFVVEHTRALGAARPYAHSNGAALFVSSAYLKHDEKSAVAALP</sequence>
<proteinExistence type="predicted"/>